<dbReference type="Proteomes" id="UP000191154">
    <property type="component" value="Unassembled WGS sequence"/>
</dbReference>
<protein>
    <submittedName>
        <fullName evidence="1">Uncharacterized protein</fullName>
    </submittedName>
</protein>
<evidence type="ECO:0000313" key="2">
    <source>
        <dbReference type="Proteomes" id="UP000191154"/>
    </source>
</evidence>
<dbReference type="EMBL" id="LZYZ01000008">
    <property type="protein sequence ID" value="OOM07413.1"/>
    <property type="molecule type" value="Genomic_DNA"/>
</dbReference>
<name>A0A1S8MTB4_CLOSA</name>
<sequence>MMIDSNAAKKYLKDTSKAILDARNALYTEEEMQSGIDALYNELQPEFKGKFFLVNSYWDESAKRMTVQCYIEGIIKPAIKQLNKELNWDLKIKGDIMKQN</sequence>
<dbReference type="RefSeq" id="WP_077866952.1">
    <property type="nucleotide sequence ID" value="NZ_LZYZ01000008.1"/>
</dbReference>
<evidence type="ECO:0000313" key="1">
    <source>
        <dbReference type="EMBL" id="OOM07413.1"/>
    </source>
</evidence>
<gene>
    <name evidence="1" type="ORF">CLOSAC_39420</name>
</gene>
<proteinExistence type="predicted"/>
<organism evidence="1 2">
    <name type="scientific">Clostridium saccharobutylicum</name>
    <dbReference type="NCBI Taxonomy" id="169679"/>
    <lineage>
        <taxon>Bacteria</taxon>
        <taxon>Bacillati</taxon>
        <taxon>Bacillota</taxon>
        <taxon>Clostridia</taxon>
        <taxon>Eubacteriales</taxon>
        <taxon>Clostridiaceae</taxon>
        <taxon>Clostridium</taxon>
    </lineage>
</organism>
<comment type="caution">
    <text evidence="1">The sequence shown here is derived from an EMBL/GenBank/DDBJ whole genome shotgun (WGS) entry which is preliminary data.</text>
</comment>
<accession>A0A1S8MTB4</accession>
<dbReference type="AlphaFoldDB" id="A0A1S8MTB4"/>
<reference evidence="1 2" key="1">
    <citation type="submission" date="2016-05" db="EMBL/GenBank/DDBJ databases">
        <title>Microbial solvent formation.</title>
        <authorList>
            <person name="Poehlein A."/>
            <person name="Montoya Solano J.D."/>
            <person name="Flitsch S."/>
            <person name="Krabben P."/>
            <person name="Duerre P."/>
            <person name="Daniel R."/>
        </authorList>
    </citation>
    <scope>NUCLEOTIDE SEQUENCE [LARGE SCALE GENOMIC DNA]</scope>
    <source>
        <strain evidence="1 2">L1-8</strain>
    </source>
</reference>